<accession>A0A8J6XNI7</accession>
<dbReference type="AlphaFoldDB" id="A0A8J6XNI7"/>
<dbReference type="Proteomes" id="UP000629098">
    <property type="component" value="Unassembled WGS sequence"/>
</dbReference>
<dbReference type="SUPFAM" id="SSF56524">
    <property type="entry name" value="Oxidoreductase molybdopterin-binding domain"/>
    <property type="match status" value="1"/>
</dbReference>
<evidence type="ECO:0000313" key="4">
    <source>
        <dbReference type="Proteomes" id="UP000629098"/>
    </source>
</evidence>
<proteinExistence type="predicted"/>
<reference evidence="3" key="1">
    <citation type="submission" date="2020-09" db="EMBL/GenBank/DDBJ databases">
        <title>Iningainema tapete sp. nov. (Scytonemataceae, Cyanobacteria) from greenhouses in central Florida (USA) produces two types of nodularin with biosynthetic potential for microcystin-LR and anabaenopeptins.</title>
        <authorList>
            <person name="Berthold D.E."/>
            <person name="Lefler F.W."/>
            <person name="Huang I.-S."/>
            <person name="Abdulla H."/>
            <person name="Zimba P.V."/>
            <person name="Laughinghouse H.D. IV."/>
        </authorList>
    </citation>
    <scope>NUCLEOTIDE SEQUENCE</scope>
    <source>
        <strain evidence="3">BLCCT55</strain>
    </source>
</reference>
<evidence type="ECO:0000256" key="2">
    <source>
        <dbReference type="SAM" id="SignalP"/>
    </source>
</evidence>
<feature type="signal peptide" evidence="2">
    <location>
        <begin position="1"/>
        <end position="26"/>
    </location>
</feature>
<dbReference type="EMBL" id="JACXAE010000076">
    <property type="protein sequence ID" value="MBD2775195.1"/>
    <property type="molecule type" value="Genomic_DNA"/>
</dbReference>
<dbReference type="InterPro" id="IPR036374">
    <property type="entry name" value="OxRdtase_Mopterin-bd_sf"/>
</dbReference>
<organism evidence="3 4">
    <name type="scientific">Iningainema tapete BLCC-T55</name>
    <dbReference type="NCBI Taxonomy" id="2748662"/>
    <lineage>
        <taxon>Bacteria</taxon>
        <taxon>Bacillati</taxon>
        <taxon>Cyanobacteriota</taxon>
        <taxon>Cyanophyceae</taxon>
        <taxon>Nostocales</taxon>
        <taxon>Scytonemataceae</taxon>
        <taxon>Iningainema tapete</taxon>
    </lineage>
</organism>
<name>A0A8J6XNI7_9CYAN</name>
<sequence length="203" mass="22289">MNITRGIAIVSLTLSLLGGLGQPTLANPVGKNSTSREQTDCSGGRSEQFELGGQVVNRRTFNLSDLQSFPAIEVNASFRTMQGQENRTYVGVPLWNLIQAAGGLRPNPDPTVRNNFLRQYIVIEATDCYQIVLAVGEIQPNFEGKNVIVAYATKDDSSDDPQLLGDDLGFARLIVPGDQAGGRNIFYIRRIQVLSAPDFRFKR</sequence>
<protein>
    <recommendedName>
        <fullName evidence="5">Oxidoreductase molybdopterin-binding domain-containing protein</fullName>
    </recommendedName>
</protein>
<comment type="caution">
    <text evidence="3">The sequence shown here is derived from an EMBL/GenBank/DDBJ whole genome shotgun (WGS) entry which is preliminary data.</text>
</comment>
<evidence type="ECO:0000256" key="1">
    <source>
        <dbReference type="SAM" id="MobiDB-lite"/>
    </source>
</evidence>
<feature type="region of interest" description="Disordered" evidence="1">
    <location>
        <begin position="25"/>
        <end position="45"/>
    </location>
</feature>
<dbReference type="RefSeq" id="WP_190833263.1">
    <property type="nucleotide sequence ID" value="NZ_CAWPPI010000076.1"/>
</dbReference>
<evidence type="ECO:0008006" key="5">
    <source>
        <dbReference type="Google" id="ProtNLM"/>
    </source>
</evidence>
<evidence type="ECO:0000313" key="3">
    <source>
        <dbReference type="EMBL" id="MBD2775195.1"/>
    </source>
</evidence>
<dbReference type="Gene3D" id="3.90.420.10">
    <property type="entry name" value="Oxidoreductase, molybdopterin-binding domain"/>
    <property type="match status" value="1"/>
</dbReference>
<keyword evidence="4" id="KW-1185">Reference proteome</keyword>
<keyword evidence="2" id="KW-0732">Signal</keyword>
<feature type="chain" id="PRO_5035288967" description="Oxidoreductase molybdopterin-binding domain-containing protein" evidence="2">
    <location>
        <begin position="27"/>
        <end position="203"/>
    </location>
</feature>
<gene>
    <name evidence="3" type="ORF">ICL16_24820</name>
</gene>